<name>A0A873WKP1_9CAUD</name>
<dbReference type="GeneID" id="77945820"/>
<dbReference type="Proteomes" id="UP000663288">
    <property type="component" value="Segment"/>
</dbReference>
<evidence type="ECO:0000313" key="2">
    <source>
        <dbReference type="Proteomes" id="UP000663288"/>
    </source>
</evidence>
<proteinExistence type="predicted"/>
<protein>
    <submittedName>
        <fullName evidence="1">Uncharacterized protein</fullName>
    </submittedName>
</protein>
<reference evidence="1" key="1">
    <citation type="submission" date="2020-10" db="EMBL/GenBank/DDBJ databases">
        <title>The Isolation and Genome Sequence of a Novel Cyanophage S-H9-1 from the Yellow Sea, China.</title>
        <authorList>
            <person name="Jiang T."/>
        </authorList>
    </citation>
    <scope>NUCLEOTIDE SEQUENCE</scope>
</reference>
<evidence type="ECO:0000313" key="1">
    <source>
        <dbReference type="EMBL" id="QPB08221.1"/>
    </source>
</evidence>
<keyword evidence="2" id="KW-1185">Reference proteome</keyword>
<dbReference type="EMBL" id="MW117966">
    <property type="protein sequence ID" value="QPB08221.1"/>
    <property type="molecule type" value="Genomic_DNA"/>
</dbReference>
<dbReference type="KEGG" id="vg:77945820"/>
<organism evidence="1 2">
    <name type="scientific">Synechococcus phage S-H9-1</name>
    <dbReference type="NCBI Taxonomy" id="2783674"/>
    <lineage>
        <taxon>Viruses</taxon>
        <taxon>Duplodnaviria</taxon>
        <taxon>Heunggongvirae</taxon>
        <taxon>Uroviricota</taxon>
        <taxon>Caudoviricetes</taxon>
        <taxon>Pantevenvirales</taxon>
        <taxon>Kyanoviridae</taxon>
        <taxon>Scyllavirus</taxon>
        <taxon>Scyllavirus aitchnine</taxon>
    </lineage>
</organism>
<dbReference type="RefSeq" id="YP_010669637.1">
    <property type="nucleotide sequence ID" value="NC_070961.1"/>
</dbReference>
<accession>A0A873WKP1</accession>
<sequence>MDLDKLYQEILRMKNETLMEEPCPLYEPEWEDVTNSPKDWEDFWYNEDRTSTINNKRRSTGDD</sequence>